<sequence length="342" mass="38394">MKQLVEQDNRGGLTDNERKSLLGLKLSADKTPATLNAWWIAYSKTKGGDHDSFVDQFGSSIPRDHMDKLSDPWTNPSSTDVAMFKRGFRHARAESCLEHTDRELNYNADFMKRFRTREVRLEEITAKPQGYAKPHPTPPPLRRLRPVLPPVNVRLHRSHLVYRATQQQKAFVALIERSNQVQQGFVEALTRSSQPQYAAPTQQSQPYGFAYQQAAPIQPATSSYGQQYQQPYASHAMSPHGQPALQSNPMTTPKQMSGVGRARAGHIPMVISSKPDEITVSDQNVCGRCDHLHHGSKECSRQTMRCNFYGQMGHYPGEYVKICHLCGQPGSTAAKCPFKPAH</sequence>
<dbReference type="VEuPathDB" id="FungiDB:H257_19044"/>
<feature type="compositionally biased region" description="Polar residues" evidence="1">
    <location>
        <begin position="244"/>
        <end position="255"/>
    </location>
</feature>
<accession>W4F987</accession>
<name>W4F987_APHAT</name>
<dbReference type="EMBL" id="KI913435">
    <property type="protein sequence ID" value="ETV64017.1"/>
    <property type="molecule type" value="Genomic_DNA"/>
</dbReference>
<evidence type="ECO:0000313" key="2">
    <source>
        <dbReference type="EMBL" id="ETV64017.1"/>
    </source>
</evidence>
<feature type="compositionally biased region" description="Polar residues" evidence="1">
    <location>
        <begin position="221"/>
        <end position="232"/>
    </location>
</feature>
<dbReference type="OrthoDB" id="120436at2759"/>
<protein>
    <recommendedName>
        <fullName evidence="3">CCHC-type domain-containing protein</fullName>
    </recommendedName>
</protein>
<dbReference type="AlphaFoldDB" id="W4F987"/>
<dbReference type="RefSeq" id="XP_009846498.1">
    <property type="nucleotide sequence ID" value="XM_009848196.1"/>
</dbReference>
<proteinExistence type="predicted"/>
<dbReference type="GeneID" id="20821040"/>
<gene>
    <name evidence="2" type="ORF">H257_19044</name>
</gene>
<evidence type="ECO:0008006" key="3">
    <source>
        <dbReference type="Google" id="ProtNLM"/>
    </source>
</evidence>
<evidence type="ECO:0000256" key="1">
    <source>
        <dbReference type="SAM" id="MobiDB-lite"/>
    </source>
</evidence>
<organism evidence="2">
    <name type="scientific">Aphanomyces astaci</name>
    <name type="common">Crayfish plague agent</name>
    <dbReference type="NCBI Taxonomy" id="112090"/>
    <lineage>
        <taxon>Eukaryota</taxon>
        <taxon>Sar</taxon>
        <taxon>Stramenopiles</taxon>
        <taxon>Oomycota</taxon>
        <taxon>Saprolegniomycetes</taxon>
        <taxon>Saprolegniales</taxon>
        <taxon>Verrucalvaceae</taxon>
        <taxon>Aphanomyces</taxon>
    </lineage>
</organism>
<feature type="region of interest" description="Disordered" evidence="1">
    <location>
        <begin position="221"/>
        <end position="259"/>
    </location>
</feature>
<reference evidence="2" key="1">
    <citation type="submission" date="2013-12" db="EMBL/GenBank/DDBJ databases">
        <title>The Genome Sequence of Aphanomyces astaci APO3.</title>
        <authorList>
            <consortium name="The Broad Institute Genomics Platform"/>
            <person name="Russ C."/>
            <person name="Tyler B."/>
            <person name="van West P."/>
            <person name="Dieguez-Uribeondo J."/>
            <person name="Young S.K."/>
            <person name="Zeng Q."/>
            <person name="Gargeya S."/>
            <person name="Fitzgerald M."/>
            <person name="Abouelleil A."/>
            <person name="Alvarado L."/>
            <person name="Chapman S.B."/>
            <person name="Gainer-Dewar J."/>
            <person name="Goldberg J."/>
            <person name="Griggs A."/>
            <person name="Gujja S."/>
            <person name="Hansen M."/>
            <person name="Howarth C."/>
            <person name="Imamovic A."/>
            <person name="Ireland A."/>
            <person name="Larimer J."/>
            <person name="McCowan C."/>
            <person name="Murphy C."/>
            <person name="Pearson M."/>
            <person name="Poon T.W."/>
            <person name="Priest M."/>
            <person name="Roberts A."/>
            <person name="Saif S."/>
            <person name="Shea T."/>
            <person name="Sykes S."/>
            <person name="Wortman J."/>
            <person name="Nusbaum C."/>
            <person name="Birren B."/>
        </authorList>
    </citation>
    <scope>NUCLEOTIDE SEQUENCE [LARGE SCALE GENOMIC DNA]</scope>
    <source>
        <strain evidence="2">APO3</strain>
    </source>
</reference>